<keyword evidence="2" id="KW-1185">Reference proteome</keyword>
<name>A0ACD1E2R9_9MICO</name>
<gene>
    <name evidence="1" type="ORF">KM842_13670</name>
</gene>
<dbReference type="EMBL" id="CP076544">
    <property type="protein sequence ID" value="QWS33273.1"/>
    <property type="molecule type" value="Genomic_DNA"/>
</dbReference>
<evidence type="ECO:0000313" key="1">
    <source>
        <dbReference type="EMBL" id="QWS33273.1"/>
    </source>
</evidence>
<accession>A0ACD1E2R9</accession>
<reference evidence="1" key="1">
    <citation type="submission" date="2021-06" db="EMBL/GenBank/DDBJ databases">
        <authorList>
            <person name="Ellington A.J."/>
            <person name="Bryan N.C."/>
            <person name="Christner B.C."/>
            <person name="Reisch C.R."/>
        </authorList>
    </citation>
    <scope>NUCLEOTIDE SEQUENCE</scope>
    <source>
        <strain evidence="1">L6-1</strain>
    </source>
</reference>
<organism evidence="1 2">
    <name type="scientific">Curtobacterium aetherium</name>
    <dbReference type="NCBI Taxonomy" id="2841594"/>
    <lineage>
        <taxon>Bacteria</taxon>
        <taxon>Bacillati</taxon>
        <taxon>Actinomycetota</taxon>
        <taxon>Actinomycetes</taxon>
        <taxon>Micrococcales</taxon>
        <taxon>Microbacteriaceae</taxon>
        <taxon>Curtobacterium</taxon>
    </lineage>
</organism>
<keyword evidence="1" id="KW-0762">Sugar transport</keyword>
<sequence length="152" mass="16045">MLTDHLTPDRIRFADDVLTWQRAVELVTEPLVADGSITTDYVDAVTASIAGPGGTYVDLGFGIALAHARPEQGVVRPALSSLRVRPSVLLADDPAHPIDLFLCLAATDSSEHVQTMQELATLLTDDDARGRLLAATTPADVTAALSKTGQNA</sequence>
<protein>
    <submittedName>
        <fullName evidence="1">PTS sugar transporter subunit IIA</fullName>
    </submittedName>
</protein>
<proteinExistence type="predicted"/>
<dbReference type="Proteomes" id="UP000681794">
    <property type="component" value="Chromosome"/>
</dbReference>
<evidence type="ECO:0000313" key="2">
    <source>
        <dbReference type="Proteomes" id="UP000681794"/>
    </source>
</evidence>
<keyword evidence="1" id="KW-0813">Transport</keyword>